<dbReference type="InterPro" id="IPR024314">
    <property type="entry name" value="SUFU_C"/>
</dbReference>
<evidence type="ECO:0000313" key="3">
    <source>
        <dbReference type="Ensembl" id="ENSPMRP00000005919.1"/>
    </source>
</evidence>
<dbReference type="InterPro" id="IPR020941">
    <property type="entry name" value="SUFU-like_domain"/>
</dbReference>
<sequence length="523" mass="57404">MKEEGWNNNKKNMIIDACYPEMTSCRLYFGVAGIPHIAREQLPTPIAESEQMAKGLQTKRSPHRNTLLPIFATKPCLPTAWLSLKLGRLFLPLPPGRKASCNGSWASLGVRVVPQEGVNAASALRFRIGEVACLSRREEAGRRRSGPGSRRELGATIWAVHAGQGCRPSLGPSGAPRGAQLPRALSSCPRFAGSSMETAAPAPPGPAAAAAAPFPPLFPPGLHGIYGECRRLYPEQPNPLQVTAIIKYWFTGSDGPSGFGFELTFRLKRETGESAPPTWPAELMQGLARYVFQSENTFCSGDHVSWHSPLDNSESRIQHMLLTEDPQMQPVQTPFGVVTFLQIVGVCTEELHAAQQWNGQGILELLRTVPVSRKDSLESESSATIIPHELIRTRQLESVHLKFNQESGALIPLCLRGRLLHGRHFTYKSITGDTAITFVSTGVEGAFATEEHPYAAHGPWLQVRALSPSFHLAAVSPSFFPKEHFFTSFCYIIFRPRKSLHSAAVSFEVFRKENLKPKSNGSL</sequence>
<dbReference type="InterPro" id="IPR037181">
    <property type="entry name" value="SUFU_N"/>
</dbReference>
<name>A0A670I250_PODMU</name>
<reference evidence="3 4" key="1">
    <citation type="journal article" date="2019" name="Proc. Natl. Acad. Sci. U.S.A.">
        <title>Regulatory changes in pterin and carotenoid genes underlie balanced color polymorphisms in the wall lizard.</title>
        <authorList>
            <person name="Andrade P."/>
            <person name="Pinho C."/>
            <person name="Perez I de Lanuza G."/>
            <person name="Afonso S."/>
            <person name="Brejcha J."/>
            <person name="Rubin C.J."/>
            <person name="Wallerman O."/>
            <person name="Pereira P."/>
            <person name="Sabatino S.J."/>
            <person name="Bellati A."/>
            <person name="Pellitteri-Rosa D."/>
            <person name="Bosakova Z."/>
            <person name="Bunikis I."/>
            <person name="Carretero M.A."/>
            <person name="Feiner N."/>
            <person name="Marsik P."/>
            <person name="Pauperio F."/>
            <person name="Salvi D."/>
            <person name="Soler L."/>
            <person name="While G.M."/>
            <person name="Uller T."/>
            <person name="Font E."/>
            <person name="Andersson L."/>
            <person name="Carneiro M."/>
        </authorList>
    </citation>
    <scope>NUCLEOTIDE SEQUENCE</scope>
</reference>
<evidence type="ECO:0000259" key="1">
    <source>
        <dbReference type="Pfam" id="PF05076"/>
    </source>
</evidence>
<feature type="domain" description="Suppressor of fused-like" evidence="1">
    <location>
        <begin position="256"/>
        <end position="367"/>
    </location>
</feature>
<gene>
    <name evidence="3" type="primary">SUFU</name>
</gene>
<dbReference type="GeneTree" id="ENSGT00390000009747"/>
<dbReference type="PANTHER" id="PTHR10928">
    <property type="entry name" value="SUPPRESSOR OF FUSED"/>
    <property type="match status" value="1"/>
</dbReference>
<organism evidence="3 4">
    <name type="scientific">Podarcis muralis</name>
    <name type="common">Wall lizard</name>
    <name type="synonym">Lacerta muralis</name>
    <dbReference type="NCBI Taxonomy" id="64176"/>
    <lineage>
        <taxon>Eukaryota</taxon>
        <taxon>Metazoa</taxon>
        <taxon>Chordata</taxon>
        <taxon>Craniata</taxon>
        <taxon>Vertebrata</taxon>
        <taxon>Euteleostomi</taxon>
        <taxon>Lepidosauria</taxon>
        <taxon>Squamata</taxon>
        <taxon>Bifurcata</taxon>
        <taxon>Unidentata</taxon>
        <taxon>Episquamata</taxon>
        <taxon>Laterata</taxon>
        <taxon>Lacertibaenia</taxon>
        <taxon>Lacertidae</taxon>
        <taxon>Podarcis</taxon>
    </lineage>
</organism>
<dbReference type="AlphaFoldDB" id="A0A670I250"/>
<dbReference type="Ensembl" id="ENSPMRT00000006293.1">
    <property type="protein sequence ID" value="ENSPMRP00000005919.1"/>
    <property type="gene ID" value="ENSPMRG00000003985.1"/>
</dbReference>
<evidence type="ECO:0000313" key="4">
    <source>
        <dbReference type="Proteomes" id="UP000472272"/>
    </source>
</evidence>
<dbReference type="Gene3D" id="3.30.1360.230">
    <property type="entry name" value="Sufu, C-terminal domain"/>
    <property type="match status" value="1"/>
</dbReference>
<proteinExistence type="predicted"/>
<protein>
    <submittedName>
        <fullName evidence="3">SUFU negative regulator of hedgehog signaling</fullName>
    </submittedName>
</protein>
<dbReference type="PANTHER" id="PTHR10928:SF2">
    <property type="entry name" value="SUPPRESSOR OF FUSED HOMOLOG"/>
    <property type="match status" value="1"/>
</dbReference>
<dbReference type="InterPro" id="IPR038489">
    <property type="entry name" value="SUFU_C_sf"/>
</dbReference>
<dbReference type="GO" id="GO:0005634">
    <property type="term" value="C:nucleus"/>
    <property type="evidence" value="ECO:0007669"/>
    <property type="project" value="TreeGrafter"/>
</dbReference>
<dbReference type="Pfam" id="PF12470">
    <property type="entry name" value="SUFU_C"/>
    <property type="match status" value="1"/>
</dbReference>
<dbReference type="SUPFAM" id="SSF103359">
    <property type="entry name" value="Suppressor of Fused, N-terminal domain"/>
    <property type="match status" value="1"/>
</dbReference>
<evidence type="ECO:0000259" key="2">
    <source>
        <dbReference type="Pfam" id="PF12470"/>
    </source>
</evidence>
<reference evidence="3" key="2">
    <citation type="submission" date="2025-08" db="UniProtKB">
        <authorList>
            <consortium name="Ensembl"/>
        </authorList>
    </citation>
    <scope>IDENTIFICATION</scope>
</reference>
<dbReference type="Proteomes" id="UP000472272">
    <property type="component" value="Chromosome 5"/>
</dbReference>
<accession>A0A670I250</accession>
<keyword evidence="4" id="KW-1185">Reference proteome</keyword>
<dbReference type="GO" id="GO:0005737">
    <property type="term" value="C:cytoplasm"/>
    <property type="evidence" value="ECO:0007669"/>
    <property type="project" value="TreeGrafter"/>
</dbReference>
<feature type="domain" description="Suppressor of fused C-terminal" evidence="2">
    <location>
        <begin position="383"/>
        <end position="463"/>
    </location>
</feature>
<reference evidence="3" key="3">
    <citation type="submission" date="2025-09" db="UniProtKB">
        <authorList>
            <consortium name="Ensembl"/>
        </authorList>
    </citation>
    <scope>IDENTIFICATION</scope>
</reference>
<dbReference type="InterPro" id="IPR007768">
    <property type="entry name" value="Suppressor_of_fused"/>
</dbReference>
<dbReference type="Pfam" id="PF05076">
    <property type="entry name" value="SUFU"/>
    <property type="match status" value="1"/>
</dbReference>